<feature type="compositionally biased region" description="Polar residues" evidence="1">
    <location>
        <begin position="129"/>
        <end position="145"/>
    </location>
</feature>
<dbReference type="Proteomes" id="UP000182444">
    <property type="component" value="Chromosome 1D"/>
</dbReference>
<evidence type="ECO:0000313" key="2">
    <source>
        <dbReference type="EMBL" id="AOW04462.1"/>
    </source>
</evidence>
<gene>
    <name evidence="2" type="ORF">YALI1_D28404g</name>
</gene>
<dbReference type="KEGG" id="yli:2911082"/>
<proteinExistence type="predicted"/>
<dbReference type="VEuPathDB" id="FungiDB:YALI1_D28404g"/>
<dbReference type="VEuPathDB" id="FungiDB:YALI0_D22418g"/>
<dbReference type="AlphaFoldDB" id="A0A1D8NFQ3"/>
<feature type="region of interest" description="Disordered" evidence="1">
    <location>
        <begin position="55"/>
        <end position="227"/>
    </location>
</feature>
<feature type="compositionally biased region" description="Basic and acidic residues" evidence="1">
    <location>
        <begin position="177"/>
        <end position="202"/>
    </location>
</feature>
<dbReference type="GeneID" id="2911082"/>
<reference evidence="2 3" key="1">
    <citation type="journal article" date="2016" name="PLoS ONE">
        <title>Sequence Assembly of Yarrowia lipolytica Strain W29/CLIB89 Shows Transposable Element Diversity.</title>
        <authorList>
            <person name="Magnan C."/>
            <person name="Yu J."/>
            <person name="Chang I."/>
            <person name="Jahn E."/>
            <person name="Kanomata Y."/>
            <person name="Wu J."/>
            <person name="Zeller M."/>
            <person name="Oakes M."/>
            <person name="Baldi P."/>
            <person name="Sandmeyer S."/>
        </authorList>
    </citation>
    <scope>NUCLEOTIDE SEQUENCE [LARGE SCALE GENOMIC DNA]</scope>
    <source>
        <strain evidence="3">CLIB89(W29)</strain>
    </source>
</reference>
<accession>A0A1D8NFQ3</accession>
<name>A0A1D8NFQ3_YARLL</name>
<feature type="compositionally biased region" description="Basic residues" evidence="1">
    <location>
        <begin position="214"/>
        <end position="223"/>
    </location>
</feature>
<evidence type="ECO:0000256" key="1">
    <source>
        <dbReference type="SAM" id="MobiDB-lite"/>
    </source>
</evidence>
<dbReference type="EMBL" id="CP017556">
    <property type="protein sequence ID" value="AOW04462.1"/>
    <property type="molecule type" value="Genomic_DNA"/>
</dbReference>
<feature type="compositionally biased region" description="Gly residues" evidence="1">
    <location>
        <begin position="153"/>
        <end position="162"/>
    </location>
</feature>
<feature type="compositionally biased region" description="Acidic residues" evidence="1">
    <location>
        <begin position="59"/>
        <end position="69"/>
    </location>
</feature>
<organism evidence="2 3">
    <name type="scientific">Yarrowia lipolytica</name>
    <name type="common">Candida lipolytica</name>
    <dbReference type="NCBI Taxonomy" id="4952"/>
    <lineage>
        <taxon>Eukaryota</taxon>
        <taxon>Fungi</taxon>
        <taxon>Dikarya</taxon>
        <taxon>Ascomycota</taxon>
        <taxon>Saccharomycotina</taxon>
        <taxon>Dipodascomycetes</taxon>
        <taxon>Dipodascales</taxon>
        <taxon>Dipodascales incertae sedis</taxon>
        <taxon>Yarrowia</taxon>
    </lineage>
</organism>
<dbReference type="RefSeq" id="XP_503150.3">
    <property type="nucleotide sequence ID" value="XM_503150.3"/>
</dbReference>
<feature type="compositionally biased region" description="Basic and acidic residues" evidence="1">
    <location>
        <begin position="70"/>
        <end position="82"/>
    </location>
</feature>
<feature type="compositionally biased region" description="Acidic residues" evidence="1">
    <location>
        <begin position="108"/>
        <end position="119"/>
    </location>
</feature>
<sequence length="374" mass="42436">MSPKKLPLDKLYLYSARDQVALSRDEEDRLRRLEGQYLQSYDAERAKLESKLQAINEAMAEEEKEGEEEGGGKGKSQEETLLRRIFGGVLGQMEEGEGEREARVEGGFEIEDDEYEDLGDVGRGGGATEATTSISPEDTPGPQSESHFDPGEGSSGLAGSAGSGETNHLAESDSEDEYVRQQRENRRLLAERQAREAERAEAGETETQTAKQKIVGKKKGKSLARKEQKKAYHEYTRMVSDARKREEQEWMEEYKEVLALQKWVRIQKEARASFELMVDRLYESFLAELEVQSRHIWLAHQQSQLEVSDGGYLYLPEGGDEIDQGGENVVTADGRFWVTLTPHERQVVLEFIRDKGRVELDELAELVRELKTRE</sequence>
<evidence type="ECO:0000313" key="3">
    <source>
        <dbReference type="Proteomes" id="UP000182444"/>
    </source>
</evidence>
<protein>
    <submittedName>
        <fullName evidence="2">Uncharacterized protein</fullName>
    </submittedName>
</protein>